<proteinExistence type="predicted"/>
<dbReference type="EMBL" id="SNRW01035309">
    <property type="protein sequence ID" value="KAA6355018.1"/>
    <property type="molecule type" value="Genomic_DNA"/>
</dbReference>
<gene>
    <name evidence="1" type="ORF">EZS28_049455</name>
</gene>
<feature type="non-terminal residue" evidence="1">
    <location>
        <position position="16"/>
    </location>
</feature>
<comment type="caution">
    <text evidence="1">The sequence shown here is derived from an EMBL/GenBank/DDBJ whole genome shotgun (WGS) entry which is preliminary data.</text>
</comment>
<reference evidence="1 2" key="1">
    <citation type="submission" date="2019-03" db="EMBL/GenBank/DDBJ databases">
        <title>Single cell metagenomics reveals metabolic interactions within the superorganism composed of flagellate Streblomastix strix and complex community of Bacteroidetes bacteria on its surface.</title>
        <authorList>
            <person name="Treitli S.C."/>
            <person name="Kolisko M."/>
            <person name="Husnik F."/>
            <person name="Keeling P."/>
            <person name="Hampl V."/>
        </authorList>
    </citation>
    <scope>NUCLEOTIDE SEQUENCE [LARGE SCALE GENOMIC DNA]</scope>
    <source>
        <strain evidence="1">ST1C</strain>
    </source>
</reference>
<organism evidence="1 2">
    <name type="scientific">Streblomastix strix</name>
    <dbReference type="NCBI Taxonomy" id="222440"/>
    <lineage>
        <taxon>Eukaryota</taxon>
        <taxon>Metamonada</taxon>
        <taxon>Preaxostyla</taxon>
        <taxon>Oxymonadida</taxon>
        <taxon>Streblomastigidae</taxon>
        <taxon>Streblomastix</taxon>
    </lineage>
</organism>
<accession>A0A5J4T9U7</accession>
<evidence type="ECO:0000313" key="2">
    <source>
        <dbReference type="Proteomes" id="UP000324800"/>
    </source>
</evidence>
<name>A0A5J4T9U7_9EUKA</name>
<dbReference type="Proteomes" id="UP000324800">
    <property type="component" value="Unassembled WGS sequence"/>
</dbReference>
<dbReference type="AlphaFoldDB" id="A0A5J4T9U7"/>
<evidence type="ECO:0000313" key="1">
    <source>
        <dbReference type="EMBL" id="KAA6355018.1"/>
    </source>
</evidence>
<sequence length="16" mass="1758">MTSKHSARNGEILRAS</sequence>
<protein>
    <submittedName>
        <fullName evidence="1">Uncharacterized protein</fullName>
    </submittedName>
</protein>